<feature type="domain" description="Glutamine amidotransferase" evidence="2">
    <location>
        <begin position="52"/>
        <end position="171"/>
    </location>
</feature>
<sequence>MIKLHIMTSVRLALFLCDSPMPAVQETDGDYTAIFSALLQNSSPSTHFVLDPYDVRHKQEYPEDVDQYQGIILTGSAASAYENLGWINWLMSYIASIAESKPHIKLLGICFGHQIISRALGSECIPNTAGWEVGITPVGLTETGRQIFGADILNIQQMHRDHIPQVPKSCHLLGSTSVCPNQGYIRFIPGSASARAQTPPSLSNPQVWKDIQIFTVQGHPEFTKSIVAKMVDAREGNGVLNSEIVTGARERADWRNDGVSVIGKVMWRILGVATV</sequence>
<reference evidence="3 4" key="1">
    <citation type="submission" date="2022-09" db="EMBL/GenBank/DDBJ databases">
        <authorList>
            <person name="Palmer J.M."/>
        </authorList>
    </citation>
    <scope>NUCLEOTIDE SEQUENCE [LARGE SCALE GENOMIC DNA]</scope>
    <source>
        <strain evidence="3 4">DSM 7382</strain>
    </source>
</reference>
<dbReference type="SUPFAM" id="SSF52317">
    <property type="entry name" value="Class I glutamine amidotransferase-like"/>
    <property type="match status" value="1"/>
</dbReference>
<dbReference type="GO" id="GO:0005829">
    <property type="term" value="C:cytosol"/>
    <property type="evidence" value="ECO:0007669"/>
    <property type="project" value="TreeGrafter"/>
</dbReference>
<dbReference type="CDD" id="cd01741">
    <property type="entry name" value="GATase1_1"/>
    <property type="match status" value="1"/>
</dbReference>
<dbReference type="EMBL" id="JASBNA010000005">
    <property type="protein sequence ID" value="KAK7691453.1"/>
    <property type="molecule type" value="Genomic_DNA"/>
</dbReference>
<dbReference type="InterPro" id="IPR017926">
    <property type="entry name" value="GATASE"/>
</dbReference>
<organism evidence="3 4">
    <name type="scientific">Cerrena zonata</name>
    <dbReference type="NCBI Taxonomy" id="2478898"/>
    <lineage>
        <taxon>Eukaryota</taxon>
        <taxon>Fungi</taxon>
        <taxon>Dikarya</taxon>
        <taxon>Basidiomycota</taxon>
        <taxon>Agaricomycotina</taxon>
        <taxon>Agaricomycetes</taxon>
        <taxon>Polyporales</taxon>
        <taxon>Cerrenaceae</taxon>
        <taxon>Cerrena</taxon>
    </lineage>
</organism>
<dbReference type="PANTHER" id="PTHR42695">
    <property type="entry name" value="GLUTAMINE AMIDOTRANSFERASE YLR126C-RELATED"/>
    <property type="match status" value="1"/>
</dbReference>
<gene>
    <name evidence="3" type="ORF">QCA50_004852</name>
</gene>
<keyword evidence="4" id="KW-1185">Reference proteome</keyword>
<dbReference type="Pfam" id="PF00117">
    <property type="entry name" value="GATase"/>
    <property type="match status" value="1"/>
</dbReference>
<keyword evidence="1" id="KW-0732">Signal</keyword>
<dbReference type="InterPro" id="IPR044992">
    <property type="entry name" value="ChyE-like"/>
</dbReference>
<accession>A0AAW0GDF0</accession>
<evidence type="ECO:0000313" key="3">
    <source>
        <dbReference type="EMBL" id="KAK7691453.1"/>
    </source>
</evidence>
<protein>
    <recommendedName>
        <fullName evidence="2">Glutamine amidotransferase domain-containing protein</fullName>
    </recommendedName>
</protein>
<dbReference type="GO" id="GO:0005634">
    <property type="term" value="C:nucleus"/>
    <property type="evidence" value="ECO:0007669"/>
    <property type="project" value="TreeGrafter"/>
</dbReference>
<comment type="caution">
    <text evidence="3">The sequence shown here is derived from an EMBL/GenBank/DDBJ whole genome shotgun (WGS) entry which is preliminary data.</text>
</comment>
<dbReference type="Proteomes" id="UP001385951">
    <property type="component" value="Unassembled WGS sequence"/>
</dbReference>
<dbReference type="Gene3D" id="3.40.50.880">
    <property type="match status" value="1"/>
</dbReference>
<evidence type="ECO:0000256" key="1">
    <source>
        <dbReference type="SAM" id="SignalP"/>
    </source>
</evidence>
<dbReference type="PROSITE" id="PS51273">
    <property type="entry name" value="GATASE_TYPE_1"/>
    <property type="match status" value="1"/>
</dbReference>
<dbReference type="InterPro" id="IPR029062">
    <property type="entry name" value="Class_I_gatase-like"/>
</dbReference>
<dbReference type="AlphaFoldDB" id="A0AAW0GDF0"/>
<name>A0AAW0GDF0_9APHY</name>
<feature type="signal peptide" evidence="1">
    <location>
        <begin position="1"/>
        <end position="25"/>
    </location>
</feature>
<proteinExistence type="predicted"/>
<feature type="chain" id="PRO_5043743400" description="Glutamine amidotransferase domain-containing protein" evidence="1">
    <location>
        <begin position="26"/>
        <end position="275"/>
    </location>
</feature>
<evidence type="ECO:0000313" key="4">
    <source>
        <dbReference type="Proteomes" id="UP001385951"/>
    </source>
</evidence>
<evidence type="ECO:0000259" key="2">
    <source>
        <dbReference type="Pfam" id="PF00117"/>
    </source>
</evidence>
<dbReference type="PANTHER" id="PTHR42695:SF5">
    <property type="entry name" value="GLUTAMINE AMIDOTRANSFERASE YLR126C-RELATED"/>
    <property type="match status" value="1"/>
</dbReference>